<feature type="domain" description="Phospholipid/glycerol acyltransferase" evidence="2">
    <location>
        <begin position="90"/>
        <end position="232"/>
    </location>
</feature>
<dbReference type="Pfam" id="PF01553">
    <property type="entry name" value="Acyltransferase"/>
    <property type="match status" value="1"/>
</dbReference>
<evidence type="ECO:0000313" key="3">
    <source>
        <dbReference type="EMBL" id="MBA2879774.1"/>
    </source>
</evidence>
<dbReference type="PANTHER" id="PTHR10983">
    <property type="entry name" value="1-ACYLGLYCEROL-3-PHOSPHATE ACYLTRANSFERASE-RELATED"/>
    <property type="match status" value="1"/>
</dbReference>
<keyword evidence="1" id="KW-1133">Transmembrane helix</keyword>
<sequence length="298" mass="34721">MRLALISVLRGLATFSVYVIFTVVLCALFFLVAAVKFLVPVKAVQKHASRALDRIASGMWVACSVWTHRILGRVEYDIRGQADLRMDRWCLIVSNHQSWVDILVLIRVLAGRVPPYKFFIKKELLWLPLMGQCFWGLDFPVMKRYPRHVVEKYPHLKGQDLETTRKSCEKFRHTPVAVMNFVEGTRFTREKQKKQGSPYRRLLKPRAGGAAMILYAMSDQLQDLVDITIAYPDGIPGLWDFFCGRTRRVRVDVRLRPIAEDLKNGRYFADQRGRDRFYQWLDQLWAQKDQTIGRLLSD</sequence>
<reference evidence="3 4" key="1">
    <citation type="submission" date="2020-07" db="EMBL/GenBank/DDBJ databases">
        <title>Genomic Encyclopedia of Type Strains, Phase IV (KMG-IV): sequencing the most valuable type-strain genomes for metagenomic binning, comparative biology and taxonomic classification.</title>
        <authorList>
            <person name="Goeker M."/>
        </authorList>
    </citation>
    <scope>NUCLEOTIDE SEQUENCE [LARGE SCALE GENOMIC DNA]</scope>
    <source>
        <strain evidence="3 4">DSM 17721</strain>
    </source>
</reference>
<keyword evidence="1" id="KW-0812">Transmembrane</keyword>
<organism evidence="3 4">
    <name type="scientific">Desulfosalsimonas propionicica</name>
    <dbReference type="NCBI Taxonomy" id="332175"/>
    <lineage>
        <taxon>Bacteria</taxon>
        <taxon>Pseudomonadati</taxon>
        <taxon>Thermodesulfobacteriota</taxon>
        <taxon>Desulfobacteria</taxon>
        <taxon>Desulfobacterales</taxon>
        <taxon>Desulfosalsimonadaceae</taxon>
        <taxon>Desulfosalsimonas</taxon>
    </lineage>
</organism>
<keyword evidence="4" id="KW-1185">Reference proteome</keyword>
<protein>
    <submittedName>
        <fullName evidence="3">1-acyl-sn-glycerol-3-phosphate acyltransferase</fullName>
    </submittedName>
</protein>
<feature type="transmembrane region" description="Helical" evidence="1">
    <location>
        <begin position="12"/>
        <end position="39"/>
    </location>
</feature>
<evidence type="ECO:0000256" key="1">
    <source>
        <dbReference type="SAM" id="Phobius"/>
    </source>
</evidence>
<dbReference type="NCBIfam" id="NF010621">
    <property type="entry name" value="PRK14014.1"/>
    <property type="match status" value="1"/>
</dbReference>
<evidence type="ECO:0000259" key="2">
    <source>
        <dbReference type="SMART" id="SM00563"/>
    </source>
</evidence>
<dbReference type="SUPFAM" id="SSF69593">
    <property type="entry name" value="Glycerol-3-phosphate (1)-acyltransferase"/>
    <property type="match status" value="1"/>
</dbReference>
<dbReference type="Proteomes" id="UP000525298">
    <property type="component" value="Unassembled WGS sequence"/>
</dbReference>
<dbReference type="CDD" id="cd07990">
    <property type="entry name" value="LPLAT_LCLAT1-like"/>
    <property type="match status" value="1"/>
</dbReference>
<dbReference type="RefSeq" id="WP_181549473.1">
    <property type="nucleotide sequence ID" value="NZ_JACDUS010000001.1"/>
</dbReference>
<dbReference type="GO" id="GO:0016746">
    <property type="term" value="F:acyltransferase activity"/>
    <property type="evidence" value="ECO:0007669"/>
    <property type="project" value="UniProtKB-KW"/>
</dbReference>
<keyword evidence="3" id="KW-0808">Transferase</keyword>
<comment type="caution">
    <text evidence="3">The sequence shown here is derived from an EMBL/GenBank/DDBJ whole genome shotgun (WGS) entry which is preliminary data.</text>
</comment>
<accession>A0A7W0C5X5</accession>
<keyword evidence="1" id="KW-0472">Membrane</keyword>
<proteinExistence type="predicted"/>
<dbReference type="PANTHER" id="PTHR10983:SF16">
    <property type="entry name" value="LYSOCARDIOLIPIN ACYLTRANSFERASE 1"/>
    <property type="match status" value="1"/>
</dbReference>
<name>A0A7W0C5X5_9BACT</name>
<keyword evidence="3" id="KW-0012">Acyltransferase</keyword>
<dbReference type="EMBL" id="JACDUS010000001">
    <property type="protein sequence ID" value="MBA2879774.1"/>
    <property type="molecule type" value="Genomic_DNA"/>
</dbReference>
<gene>
    <name evidence="3" type="ORF">HNR65_000081</name>
</gene>
<evidence type="ECO:0000313" key="4">
    <source>
        <dbReference type="Proteomes" id="UP000525298"/>
    </source>
</evidence>
<dbReference type="SMART" id="SM00563">
    <property type="entry name" value="PlsC"/>
    <property type="match status" value="1"/>
</dbReference>
<dbReference type="AlphaFoldDB" id="A0A7W0C5X5"/>
<dbReference type="InterPro" id="IPR002123">
    <property type="entry name" value="Plipid/glycerol_acylTrfase"/>
</dbReference>